<reference evidence="2" key="2">
    <citation type="journal article" date="2007" name="Science">
        <title>Draft genome sequence of the sexually transmitted pathogen Trichomonas vaginalis.</title>
        <authorList>
            <person name="Carlton J.M."/>
            <person name="Hirt R.P."/>
            <person name="Silva J.C."/>
            <person name="Delcher A.L."/>
            <person name="Schatz M."/>
            <person name="Zhao Q."/>
            <person name="Wortman J.R."/>
            <person name="Bidwell S.L."/>
            <person name="Alsmark U.C.M."/>
            <person name="Besteiro S."/>
            <person name="Sicheritz-Ponten T."/>
            <person name="Noel C.J."/>
            <person name="Dacks J.B."/>
            <person name="Foster P.G."/>
            <person name="Simillion C."/>
            <person name="Van de Peer Y."/>
            <person name="Miranda-Saavedra D."/>
            <person name="Barton G.J."/>
            <person name="Westrop G.D."/>
            <person name="Mueller S."/>
            <person name="Dessi D."/>
            <person name="Fiori P.L."/>
            <person name="Ren Q."/>
            <person name="Paulsen I."/>
            <person name="Zhang H."/>
            <person name="Bastida-Corcuera F.D."/>
            <person name="Simoes-Barbosa A."/>
            <person name="Brown M.T."/>
            <person name="Hayes R.D."/>
            <person name="Mukherjee M."/>
            <person name="Okumura C.Y."/>
            <person name="Schneider R."/>
            <person name="Smith A.J."/>
            <person name="Vanacova S."/>
            <person name="Villalvazo M."/>
            <person name="Haas B.J."/>
            <person name="Pertea M."/>
            <person name="Feldblyum T.V."/>
            <person name="Utterback T.R."/>
            <person name="Shu C.L."/>
            <person name="Osoegawa K."/>
            <person name="de Jong P.J."/>
            <person name="Hrdy I."/>
            <person name="Horvathova L."/>
            <person name="Zubacova Z."/>
            <person name="Dolezal P."/>
            <person name="Malik S.B."/>
            <person name="Logsdon J.M. Jr."/>
            <person name="Henze K."/>
            <person name="Gupta A."/>
            <person name="Wang C.C."/>
            <person name="Dunne R.L."/>
            <person name="Upcroft J.A."/>
            <person name="Upcroft P."/>
            <person name="White O."/>
            <person name="Salzberg S.L."/>
            <person name="Tang P."/>
            <person name="Chiu C.-H."/>
            <person name="Lee Y.-S."/>
            <person name="Embley T.M."/>
            <person name="Coombs G.H."/>
            <person name="Mottram J.C."/>
            <person name="Tachezy J."/>
            <person name="Fraser-Liggett C.M."/>
            <person name="Johnson P.J."/>
        </authorList>
    </citation>
    <scope>NUCLEOTIDE SEQUENCE [LARGE SCALE GENOMIC DNA]</scope>
    <source>
        <strain evidence="2">G3</strain>
    </source>
</reference>
<dbReference type="InParanoid" id="A2DJ71"/>
<dbReference type="EMBL" id="DS113207">
    <property type="protein sequence ID" value="EAY19458.1"/>
    <property type="molecule type" value="Genomic_DNA"/>
</dbReference>
<proteinExistence type="predicted"/>
<evidence type="ECO:0000256" key="1">
    <source>
        <dbReference type="SAM" id="MobiDB-lite"/>
    </source>
</evidence>
<dbReference type="RefSeq" id="XP_001580444.1">
    <property type="nucleotide sequence ID" value="XM_001580394.1"/>
</dbReference>
<reference evidence="2" key="1">
    <citation type="submission" date="2006-10" db="EMBL/GenBank/DDBJ databases">
        <authorList>
            <person name="Amadeo P."/>
            <person name="Zhao Q."/>
            <person name="Wortman J."/>
            <person name="Fraser-Liggett C."/>
            <person name="Carlton J."/>
        </authorList>
    </citation>
    <scope>NUCLEOTIDE SEQUENCE</scope>
    <source>
        <strain evidence="2">G3</strain>
    </source>
</reference>
<dbReference type="VEuPathDB" id="TrichDB:TVAGG3_0544240"/>
<name>A2DJ71_TRIV3</name>
<dbReference type="KEGG" id="tva:5464997"/>
<gene>
    <name evidence="2" type="ORF">TVAG_135890</name>
</gene>
<evidence type="ECO:0000313" key="2">
    <source>
        <dbReference type="EMBL" id="EAY19458.1"/>
    </source>
</evidence>
<feature type="region of interest" description="Disordered" evidence="1">
    <location>
        <begin position="49"/>
        <end position="68"/>
    </location>
</feature>
<organism evidence="2 3">
    <name type="scientific">Trichomonas vaginalis (strain ATCC PRA-98 / G3)</name>
    <dbReference type="NCBI Taxonomy" id="412133"/>
    <lineage>
        <taxon>Eukaryota</taxon>
        <taxon>Metamonada</taxon>
        <taxon>Parabasalia</taxon>
        <taxon>Trichomonadida</taxon>
        <taxon>Trichomonadidae</taxon>
        <taxon>Trichomonas</taxon>
    </lineage>
</organism>
<feature type="region of interest" description="Disordered" evidence="1">
    <location>
        <begin position="1"/>
        <end position="40"/>
    </location>
</feature>
<evidence type="ECO:0000313" key="3">
    <source>
        <dbReference type="Proteomes" id="UP000001542"/>
    </source>
</evidence>
<dbReference type="VEuPathDB" id="TrichDB:TVAG_135890"/>
<dbReference type="Proteomes" id="UP000001542">
    <property type="component" value="Unassembled WGS sequence"/>
</dbReference>
<protein>
    <submittedName>
        <fullName evidence="2">Uncharacterized protein</fullName>
    </submittedName>
</protein>
<feature type="compositionally biased region" description="Pro residues" evidence="1">
    <location>
        <begin position="17"/>
        <end position="29"/>
    </location>
</feature>
<keyword evidence="3" id="KW-1185">Reference proteome</keyword>
<sequence length="68" mass="7466">MSRPMPRPITRPGKPIIRPPSVKPVPPVLSPQIKPDKFPITVPKKEPIRLVKPSDPSVPIGIPAPRKP</sequence>
<dbReference type="AlphaFoldDB" id="A2DJ71"/>
<accession>A2DJ71</accession>